<dbReference type="PANTHER" id="PTHR33625">
    <property type="entry name" value="OS08G0179900 PROTEIN"/>
    <property type="match status" value="1"/>
</dbReference>
<dbReference type="OrthoDB" id="737041at2759"/>
<feature type="compositionally biased region" description="Gly residues" evidence="1">
    <location>
        <begin position="1"/>
        <end position="22"/>
    </location>
</feature>
<name>A0A9Q1K8J8_9CARY</name>
<organism evidence="2 3">
    <name type="scientific">Carnegiea gigantea</name>
    <dbReference type="NCBI Taxonomy" id="171969"/>
    <lineage>
        <taxon>Eukaryota</taxon>
        <taxon>Viridiplantae</taxon>
        <taxon>Streptophyta</taxon>
        <taxon>Embryophyta</taxon>
        <taxon>Tracheophyta</taxon>
        <taxon>Spermatophyta</taxon>
        <taxon>Magnoliopsida</taxon>
        <taxon>eudicotyledons</taxon>
        <taxon>Gunneridae</taxon>
        <taxon>Pentapetalae</taxon>
        <taxon>Caryophyllales</taxon>
        <taxon>Cactineae</taxon>
        <taxon>Cactaceae</taxon>
        <taxon>Cactoideae</taxon>
        <taxon>Echinocereeae</taxon>
        <taxon>Carnegiea</taxon>
    </lineage>
</organism>
<dbReference type="EMBL" id="JAKOGI010000238">
    <property type="protein sequence ID" value="KAJ8438860.1"/>
    <property type="molecule type" value="Genomic_DNA"/>
</dbReference>
<dbReference type="PANTHER" id="PTHR33625:SF3">
    <property type="entry name" value="OS04G0550700 PROTEIN"/>
    <property type="match status" value="1"/>
</dbReference>
<reference evidence="2" key="1">
    <citation type="submission" date="2022-04" db="EMBL/GenBank/DDBJ databases">
        <title>Carnegiea gigantea Genome sequencing and assembly v2.</title>
        <authorList>
            <person name="Copetti D."/>
            <person name="Sanderson M.J."/>
            <person name="Burquez A."/>
            <person name="Wojciechowski M.F."/>
        </authorList>
    </citation>
    <scope>NUCLEOTIDE SEQUENCE</scope>
    <source>
        <strain evidence="2">SGP5-SGP5p</strain>
        <tissue evidence="2">Aerial part</tissue>
    </source>
</reference>
<evidence type="ECO:0000256" key="1">
    <source>
        <dbReference type="SAM" id="MobiDB-lite"/>
    </source>
</evidence>
<comment type="caution">
    <text evidence="2">The sequence shown here is derived from an EMBL/GenBank/DDBJ whole genome shotgun (WGS) entry which is preliminary data.</text>
</comment>
<feature type="region of interest" description="Disordered" evidence="1">
    <location>
        <begin position="1"/>
        <end position="60"/>
    </location>
</feature>
<protein>
    <submittedName>
        <fullName evidence="2">Uncharacterized protein</fullName>
    </submittedName>
</protein>
<proteinExistence type="predicted"/>
<dbReference type="AlphaFoldDB" id="A0A9Q1K8J8"/>
<sequence length="382" mass="42084">MIRGSFGGSYGGGGGGSDGGGMLRTMGRVVRRAGINGTQDPISSSSSSSPTTISSTTKLTQKSSASKHALSLSSCNSNTNSNYNLLAWPPLPNYFSANDFSEPDNQWEFVDNYVGDSVDHVFGPVPSVYEVEHALLSLQQVIPRISSSSRFTNSEISSDIENDASIAMEKASSRSSDSDWIEPSMQMCNQRFPRSWGLDRVYDAFHLLQTEPTVQVSRVCSFPILSVVSCGNLPTVQLSYKAPPGVFLRILRIQNTLLLDKFCRMVISLSSDKAVWDAILNNEAVREIRESYRNAEPSPWIFDENSDPADANPNVLKWIFENMKVKLLEVIGAVSQFLGEIFKPLDEDKTEHSYTFSEKLKSGFLLTIMVLLIVVVARAHKG</sequence>
<accession>A0A9Q1K8J8</accession>
<feature type="compositionally biased region" description="Low complexity" evidence="1">
    <location>
        <begin position="43"/>
        <end position="60"/>
    </location>
</feature>
<dbReference type="Proteomes" id="UP001153076">
    <property type="component" value="Unassembled WGS sequence"/>
</dbReference>
<evidence type="ECO:0000313" key="2">
    <source>
        <dbReference type="EMBL" id="KAJ8438860.1"/>
    </source>
</evidence>
<evidence type="ECO:0000313" key="3">
    <source>
        <dbReference type="Proteomes" id="UP001153076"/>
    </source>
</evidence>
<keyword evidence="3" id="KW-1185">Reference proteome</keyword>
<gene>
    <name evidence="2" type="ORF">Cgig2_007705</name>
</gene>